<evidence type="ECO:0000313" key="2">
    <source>
        <dbReference type="EMBL" id="CAF0958509.1"/>
    </source>
</evidence>
<evidence type="ECO:0000313" key="3">
    <source>
        <dbReference type="EMBL" id="CAF3733374.1"/>
    </source>
</evidence>
<dbReference type="AlphaFoldDB" id="A0A814DRA6"/>
<dbReference type="EMBL" id="CAJOBC010002441">
    <property type="protein sequence ID" value="CAF3733374.1"/>
    <property type="molecule type" value="Genomic_DNA"/>
</dbReference>
<evidence type="ECO:0000313" key="4">
    <source>
        <dbReference type="Proteomes" id="UP000663829"/>
    </source>
</evidence>
<protein>
    <submittedName>
        <fullName evidence="2">Uncharacterized protein</fullName>
    </submittedName>
</protein>
<sequence>MEKKGNISKNVTPSNEDNSSELKQNVVEIMNCDNVSKVCPNVKKMHKGVPIRYRLHNLNVLHEQFQAETGTSCSYSVFCQYIPPNIKKTNVNDWGTCLCMLCLNPQMKLEKLIRMNTINNTDTDLHNIIKDDLKFEEFLKKIKLLEKQKVTITYIEWQKEKQVLKDHIKRIKSQFHAFKQARMNATNNNNTATLQIDWSKIAQFAKQNRVEIKWIYLESGYGKGAADGVGAVIKRTMNEAVSFYPDAAFANAKDLLDNIKNRLNIKLSIYATDDIEKVKQTLPKLKSIKGTLELHEISANSDGLLTGKKLSDDSNIAVRINLFR</sequence>
<name>A0A814DRA6_9BILA</name>
<feature type="region of interest" description="Disordered" evidence="1">
    <location>
        <begin position="1"/>
        <end position="20"/>
    </location>
</feature>
<keyword evidence="4" id="KW-1185">Reference proteome</keyword>
<dbReference type="Proteomes" id="UP000663829">
    <property type="component" value="Unassembled WGS sequence"/>
</dbReference>
<gene>
    <name evidence="2" type="ORF">GPM918_LOCUS11629</name>
    <name evidence="3" type="ORF">SRO942_LOCUS11630</name>
</gene>
<dbReference type="EMBL" id="CAJNOQ010002441">
    <property type="protein sequence ID" value="CAF0958509.1"/>
    <property type="molecule type" value="Genomic_DNA"/>
</dbReference>
<evidence type="ECO:0000256" key="1">
    <source>
        <dbReference type="SAM" id="MobiDB-lite"/>
    </source>
</evidence>
<dbReference type="Proteomes" id="UP000681722">
    <property type="component" value="Unassembled WGS sequence"/>
</dbReference>
<dbReference type="OrthoDB" id="6772600at2759"/>
<proteinExistence type="predicted"/>
<organism evidence="2 4">
    <name type="scientific">Didymodactylos carnosus</name>
    <dbReference type="NCBI Taxonomy" id="1234261"/>
    <lineage>
        <taxon>Eukaryota</taxon>
        <taxon>Metazoa</taxon>
        <taxon>Spiralia</taxon>
        <taxon>Gnathifera</taxon>
        <taxon>Rotifera</taxon>
        <taxon>Eurotatoria</taxon>
        <taxon>Bdelloidea</taxon>
        <taxon>Philodinida</taxon>
        <taxon>Philodinidae</taxon>
        <taxon>Didymodactylos</taxon>
    </lineage>
</organism>
<accession>A0A814DRA6</accession>
<feature type="compositionally biased region" description="Polar residues" evidence="1">
    <location>
        <begin position="7"/>
        <end position="20"/>
    </location>
</feature>
<comment type="caution">
    <text evidence="2">The sequence shown here is derived from an EMBL/GenBank/DDBJ whole genome shotgun (WGS) entry which is preliminary data.</text>
</comment>
<reference evidence="2" key="1">
    <citation type="submission" date="2021-02" db="EMBL/GenBank/DDBJ databases">
        <authorList>
            <person name="Nowell W R."/>
        </authorList>
    </citation>
    <scope>NUCLEOTIDE SEQUENCE</scope>
</reference>